<name>G1WKS8_9ACTN</name>
<dbReference type="STRING" id="742742.HMPREF9452_01931"/>
<comment type="caution">
    <text evidence="2">The sequence shown here is derived from an EMBL/GenBank/DDBJ whole genome shotgun (WGS) entry which is preliminary data.</text>
</comment>
<sequence length="166" mass="17952">MRMFKGKTAPWYIALFAAVMVGLLGLYIWTVPSAGDDQSMVASLLFIAMAVVVLLMGVPIKRNHVEVRFDDAALAAGPVAASAAENPVPHGHVDVVYGVWRTRIELADIAHIERCRSLLAMGTHVAASASDCVRIFTRTGGVMVVALKDNQGFIDLVNKQLRQHKG</sequence>
<gene>
    <name evidence="2" type="ORF">HMPREF9452_01931</name>
</gene>
<feature type="transmembrane region" description="Helical" evidence="1">
    <location>
        <begin position="12"/>
        <end position="29"/>
    </location>
</feature>
<evidence type="ECO:0000256" key="1">
    <source>
        <dbReference type="SAM" id="Phobius"/>
    </source>
</evidence>
<evidence type="ECO:0000313" key="3">
    <source>
        <dbReference type="Proteomes" id="UP000004830"/>
    </source>
</evidence>
<feature type="transmembrane region" description="Helical" evidence="1">
    <location>
        <begin position="41"/>
        <end position="60"/>
    </location>
</feature>
<organism evidence="2 3">
    <name type="scientific">Collinsella tanakaei YIT 12063</name>
    <dbReference type="NCBI Taxonomy" id="742742"/>
    <lineage>
        <taxon>Bacteria</taxon>
        <taxon>Bacillati</taxon>
        <taxon>Actinomycetota</taxon>
        <taxon>Coriobacteriia</taxon>
        <taxon>Coriobacteriales</taxon>
        <taxon>Coriobacteriaceae</taxon>
        <taxon>Collinsella</taxon>
    </lineage>
</organism>
<keyword evidence="3" id="KW-1185">Reference proteome</keyword>
<dbReference type="EMBL" id="ADLS01000027">
    <property type="protein sequence ID" value="EGX69013.1"/>
    <property type="molecule type" value="Genomic_DNA"/>
</dbReference>
<dbReference type="HOGENOM" id="CLU_1599894_0_0_11"/>
<protein>
    <submittedName>
        <fullName evidence="2">Uncharacterized protein</fullName>
    </submittedName>
</protein>
<dbReference type="AlphaFoldDB" id="G1WKS8"/>
<keyword evidence="1" id="KW-0472">Membrane</keyword>
<dbReference type="GeneID" id="62759610"/>
<dbReference type="Proteomes" id="UP000004830">
    <property type="component" value="Unassembled WGS sequence"/>
</dbReference>
<dbReference type="PATRIC" id="fig|742742.3.peg.1912"/>
<evidence type="ECO:0000313" key="2">
    <source>
        <dbReference type="EMBL" id="EGX69013.1"/>
    </source>
</evidence>
<dbReference type="OrthoDB" id="9980472at2"/>
<dbReference type="RefSeq" id="WP_009141956.1">
    <property type="nucleotide sequence ID" value="NZ_JH126473.1"/>
</dbReference>
<keyword evidence="1" id="KW-1133">Transmembrane helix</keyword>
<accession>G1WKS8</accession>
<proteinExistence type="predicted"/>
<keyword evidence="1" id="KW-0812">Transmembrane</keyword>
<reference evidence="2 3" key="1">
    <citation type="submission" date="2011-06" db="EMBL/GenBank/DDBJ databases">
        <title>The Genome Sequence of Collinsella tanakaei YIT 12063.</title>
        <authorList>
            <consortium name="The Broad Institute Genome Sequencing Platform"/>
            <person name="Earl A."/>
            <person name="Ward D."/>
            <person name="Feldgarden M."/>
            <person name="Gevers D."/>
            <person name="Morotomi M."/>
            <person name="Young S.K."/>
            <person name="Zeng Q."/>
            <person name="Gargeya S."/>
            <person name="Fitzgerald M."/>
            <person name="Haas B."/>
            <person name="Abouelleil A."/>
            <person name="Alvarado L."/>
            <person name="Arachchi H.M."/>
            <person name="Berlin A."/>
            <person name="Brown A."/>
            <person name="Chapman S.B."/>
            <person name="Chen Z."/>
            <person name="Dunbar C."/>
            <person name="Freedman E."/>
            <person name="Gearin G."/>
            <person name="Gellesch M."/>
            <person name="Goldberg J."/>
            <person name="Griggs A."/>
            <person name="Gujja S."/>
            <person name="Heiman D."/>
            <person name="Howarth C."/>
            <person name="Larson L."/>
            <person name="Lui A."/>
            <person name="MacDonald P.J.P."/>
            <person name="Mehta T."/>
            <person name="Montmayeur A."/>
            <person name="Murphy C."/>
            <person name="Neiman D."/>
            <person name="Pearson M."/>
            <person name="Priest M."/>
            <person name="Roberts A."/>
            <person name="Saif S."/>
            <person name="Shea T."/>
            <person name="Shenoy N."/>
            <person name="Sisk P."/>
            <person name="Stolte C."/>
            <person name="Sykes S."/>
            <person name="Wortman J."/>
            <person name="Nusbaum C."/>
            <person name="Birren B."/>
        </authorList>
    </citation>
    <scope>NUCLEOTIDE SEQUENCE [LARGE SCALE GENOMIC DNA]</scope>
    <source>
        <strain evidence="2 3">YIT 12063</strain>
    </source>
</reference>